<dbReference type="Pfam" id="PF08263">
    <property type="entry name" value="LRRNT_2"/>
    <property type="match status" value="1"/>
</dbReference>
<evidence type="ECO:0000256" key="4">
    <source>
        <dbReference type="ARBA" id="ARBA00022553"/>
    </source>
</evidence>
<name>A0AA88E699_FICCA</name>
<dbReference type="SUPFAM" id="SSF52058">
    <property type="entry name" value="L domain-like"/>
    <property type="match status" value="1"/>
</dbReference>
<protein>
    <recommendedName>
        <fullName evidence="3">non-specific serine/threonine protein kinase</fullName>
        <ecNumber evidence="3">2.7.11.1</ecNumber>
    </recommendedName>
</protein>
<evidence type="ECO:0000256" key="19">
    <source>
        <dbReference type="SAM" id="SignalP"/>
    </source>
</evidence>
<dbReference type="FunFam" id="3.30.200.20:FF:000307">
    <property type="entry name" value="pollen receptor-like kinase 1"/>
    <property type="match status" value="1"/>
</dbReference>
<dbReference type="Pfam" id="PF13855">
    <property type="entry name" value="LRR_8"/>
    <property type="match status" value="1"/>
</dbReference>
<dbReference type="InterPro" id="IPR013210">
    <property type="entry name" value="LRR_N_plant-typ"/>
</dbReference>
<feature type="transmembrane region" description="Helical" evidence="18">
    <location>
        <begin position="244"/>
        <end position="267"/>
    </location>
</feature>
<evidence type="ECO:0000256" key="8">
    <source>
        <dbReference type="ARBA" id="ARBA00022729"/>
    </source>
</evidence>
<keyword evidence="8 19" id="KW-0732">Signal</keyword>
<evidence type="ECO:0000313" key="24">
    <source>
        <dbReference type="EMBL" id="GMN68445.1"/>
    </source>
</evidence>
<dbReference type="InterPro" id="IPR032675">
    <property type="entry name" value="LRR_dom_sf"/>
</dbReference>
<comment type="catalytic activity">
    <reaction evidence="16">
        <text>L-threonyl-[protein] + ATP = O-phospho-L-threonyl-[protein] + ADP + H(+)</text>
        <dbReference type="Rhea" id="RHEA:46608"/>
        <dbReference type="Rhea" id="RHEA-COMP:11060"/>
        <dbReference type="Rhea" id="RHEA-COMP:11605"/>
        <dbReference type="ChEBI" id="CHEBI:15378"/>
        <dbReference type="ChEBI" id="CHEBI:30013"/>
        <dbReference type="ChEBI" id="CHEBI:30616"/>
        <dbReference type="ChEBI" id="CHEBI:61977"/>
        <dbReference type="ChEBI" id="CHEBI:456216"/>
        <dbReference type="EC" id="2.7.11.1"/>
    </reaction>
</comment>
<organism evidence="23 25">
    <name type="scientific">Ficus carica</name>
    <name type="common">Common fig</name>
    <dbReference type="NCBI Taxonomy" id="3494"/>
    <lineage>
        <taxon>Eukaryota</taxon>
        <taxon>Viridiplantae</taxon>
        <taxon>Streptophyta</taxon>
        <taxon>Embryophyta</taxon>
        <taxon>Tracheophyta</taxon>
        <taxon>Spermatophyta</taxon>
        <taxon>Magnoliopsida</taxon>
        <taxon>eudicotyledons</taxon>
        <taxon>Gunneridae</taxon>
        <taxon>Pentapetalae</taxon>
        <taxon>rosids</taxon>
        <taxon>fabids</taxon>
        <taxon>Rosales</taxon>
        <taxon>Moraceae</taxon>
        <taxon>Ficeae</taxon>
        <taxon>Ficus</taxon>
    </lineage>
</organism>
<keyword evidence="9" id="KW-0677">Repeat</keyword>
<evidence type="ECO:0000256" key="15">
    <source>
        <dbReference type="ARBA" id="ARBA00023170"/>
    </source>
</evidence>
<evidence type="ECO:0000256" key="3">
    <source>
        <dbReference type="ARBA" id="ARBA00012513"/>
    </source>
</evidence>
<feature type="signal peptide" evidence="19">
    <location>
        <begin position="1"/>
        <end position="26"/>
    </location>
</feature>
<reference evidence="23" key="1">
    <citation type="submission" date="2023-07" db="EMBL/GenBank/DDBJ databases">
        <title>draft genome sequence of fig (Ficus carica).</title>
        <authorList>
            <person name="Takahashi T."/>
            <person name="Nishimura K."/>
        </authorList>
    </citation>
    <scope>NUCLEOTIDE SEQUENCE</scope>
</reference>
<keyword evidence="10" id="KW-0547">Nucleotide-binding</keyword>
<dbReference type="EMBL" id="BTGU01000615">
    <property type="protein sequence ID" value="GMN68445.1"/>
    <property type="molecule type" value="Genomic_DNA"/>
</dbReference>
<feature type="chain" id="PRO_5041891678" description="non-specific serine/threonine protein kinase" evidence="19">
    <location>
        <begin position="27"/>
        <end position="646"/>
    </location>
</feature>
<keyword evidence="6" id="KW-0808">Transferase</keyword>
<dbReference type="EC" id="2.7.11.1" evidence="3"/>
<evidence type="ECO:0000256" key="7">
    <source>
        <dbReference type="ARBA" id="ARBA00022692"/>
    </source>
</evidence>
<evidence type="ECO:0000313" key="22">
    <source>
        <dbReference type="EMBL" id="GMN68433.1"/>
    </source>
</evidence>
<keyword evidence="12" id="KW-0067">ATP-binding</keyword>
<evidence type="ECO:0000256" key="16">
    <source>
        <dbReference type="ARBA" id="ARBA00047899"/>
    </source>
</evidence>
<dbReference type="Gene3D" id="1.10.510.10">
    <property type="entry name" value="Transferase(Phosphotransferase) domain 1"/>
    <property type="match status" value="1"/>
</dbReference>
<comment type="catalytic activity">
    <reaction evidence="17">
        <text>L-seryl-[protein] + ATP = O-phospho-L-seryl-[protein] + ADP + H(+)</text>
        <dbReference type="Rhea" id="RHEA:17989"/>
        <dbReference type="Rhea" id="RHEA-COMP:9863"/>
        <dbReference type="Rhea" id="RHEA-COMP:11604"/>
        <dbReference type="ChEBI" id="CHEBI:15378"/>
        <dbReference type="ChEBI" id="CHEBI:29999"/>
        <dbReference type="ChEBI" id="CHEBI:30616"/>
        <dbReference type="ChEBI" id="CHEBI:83421"/>
        <dbReference type="ChEBI" id="CHEBI:456216"/>
        <dbReference type="EC" id="2.7.11.1"/>
    </reaction>
</comment>
<evidence type="ECO:0000256" key="1">
    <source>
        <dbReference type="ARBA" id="ARBA00004167"/>
    </source>
</evidence>
<comment type="subcellular location">
    <subcellularLocation>
        <location evidence="1">Membrane</location>
        <topology evidence="1">Single-pass membrane protein</topology>
    </subcellularLocation>
</comment>
<dbReference type="GO" id="GO:0004674">
    <property type="term" value="F:protein serine/threonine kinase activity"/>
    <property type="evidence" value="ECO:0007669"/>
    <property type="project" value="UniProtKB-EC"/>
</dbReference>
<evidence type="ECO:0000256" key="5">
    <source>
        <dbReference type="ARBA" id="ARBA00022614"/>
    </source>
</evidence>
<evidence type="ECO:0000256" key="18">
    <source>
        <dbReference type="SAM" id="Phobius"/>
    </source>
</evidence>
<dbReference type="Gene3D" id="3.30.200.20">
    <property type="entry name" value="Phosphorylase Kinase, domain 1"/>
    <property type="match status" value="1"/>
</dbReference>
<proteinExistence type="inferred from homology"/>
<dbReference type="PROSITE" id="PS50011">
    <property type="entry name" value="PROTEIN_KINASE_DOM"/>
    <property type="match status" value="1"/>
</dbReference>
<keyword evidence="14 18" id="KW-0472">Membrane</keyword>
<dbReference type="GO" id="GO:0005524">
    <property type="term" value="F:ATP binding"/>
    <property type="evidence" value="ECO:0007669"/>
    <property type="project" value="UniProtKB-KW"/>
</dbReference>
<dbReference type="Pfam" id="PF00069">
    <property type="entry name" value="Pkinase"/>
    <property type="match status" value="1"/>
</dbReference>
<dbReference type="EMBL" id="BTGU01000614">
    <property type="protein sequence ID" value="GMN68438.1"/>
    <property type="molecule type" value="Genomic_DNA"/>
</dbReference>
<keyword evidence="25" id="KW-1185">Reference proteome</keyword>
<keyword evidence="13 18" id="KW-1133">Transmembrane helix</keyword>
<dbReference type="SMART" id="SM00220">
    <property type="entry name" value="S_TKc"/>
    <property type="match status" value="1"/>
</dbReference>
<evidence type="ECO:0000256" key="2">
    <source>
        <dbReference type="ARBA" id="ARBA00008684"/>
    </source>
</evidence>
<evidence type="ECO:0000256" key="14">
    <source>
        <dbReference type="ARBA" id="ARBA00023136"/>
    </source>
</evidence>
<keyword evidence="11" id="KW-0418">Kinase</keyword>
<keyword evidence="7 18" id="KW-0812">Transmembrane</keyword>
<keyword evidence="5" id="KW-0433">Leucine-rich repeat</keyword>
<feature type="domain" description="Protein kinase" evidence="20">
    <location>
        <begin position="336"/>
        <end position="646"/>
    </location>
</feature>
<dbReference type="SUPFAM" id="SSF56112">
    <property type="entry name" value="Protein kinase-like (PK-like)"/>
    <property type="match status" value="1"/>
</dbReference>
<sequence>MPQNNYYKNYQLWLVLTLLILSLLSAAPAPAAATDADLLLKFKASLSNTWALSDWNTSVPLCNGNKNLWSGLTCLDGSLYGLRLENMGLTGTIDVDTLSQLSNFRSLSVMYNNFGGAIPPVGRLGGLRALFLSNNGFSGDIPDDFFGGLKYLKKVYLARNGFSGRLPKSLEGLSKLVELDVEGNQFGGNIPDLKQGNWKVINFANNRFNGPIPASLSKIDKVAFMGNNGLCGAPLDPCKSSKPAITIIILVSAVAIIVFIALIILFLRIRQARSQDRAIVSKQLGPATKACKKFAVWDTITRSSHYYKDYKKGDRNGGLHFVRDDRGRFELEDLLRASAEVLGSGSFGSSYKAVLAMGPALVVKRFRSMNNVGREEFQAHMDRLGRLSHPNLLPLVAYYYTKEEKLLISDFVENGSLATHLHGKRPEGQQDLDWPTRLNIIKGVSRGLSYLYRELPNLTLPHGHLKSSNVLLDRDFNPVLSEYALSSLLNTDHAHQFMAAYKSPEFSHRDRTHKKTDVWSLGILILELLTGKFPANYLTPGKRGTADLAAWVNSVVREEWTGEVFDKDMKGTRRGEGEMLKLLKIGLCCCEASVEKRWDWRQATEKIEQLKERDNDGEDYSSYVTDWDVYSSMMLSDEDFSFSVKN</sequence>
<dbReference type="InterPro" id="IPR000719">
    <property type="entry name" value="Prot_kinase_dom"/>
</dbReference>
<dbReference type="PANTHER" id="PTHR48007:SF67">
    <property type="entry name" value="POLLEN RECEPTOR-LIKE KINASE 1"/>
    <property type="match status" value="1"/>
</dbReference>
<keyword evidence="15" id="KW-0675">Receptor</keyword>
<evidence type="ECO:0000256" key="9">
    <source>
        <dbReference type="ARBA" id="ARBA00022737"/>
    </source>
</evidence>
<dbReference type="InterPro" id="IPR001611">
    <property type="entry name" value="Leu-rich_rpt"/>
</dbReference>
<dbReference type="GO" id="GO:0016020">
    <property type="term" value="C:membrane"/>
    <property type="evidence" value="ECO:0007669"/>
    <property type="project" value="UniProtKB-SubCell"/>
</dbReference>
<dbReference type="FunFam" id="1.10.510.10:FF:000480">
    <property type="entry name" value="Pollen receptor-like kinase 1"/>
    <property type="match status" value="1"/>
</dbReference>
<keyword evidence="4" id="KW-0597">Phosphoprotein</keyword>
<gene>
    <name evidence="21" type="ORF">TIFTF001_037481</name>
    <name evidence="22" type="ORF">TIFTF001_037489</name>
    <name evidence="23" type="ORF">TIFTF001_037493</name>
    <name evidence="24" type="ORF">TIFTF001_037501</name>
</gene>
<dbReference type="Gene3D" id="3.80.10.10">
    <property type="entry name" value="Ribonuclease Inhibitor"/>
    <property type="match status" value="3"/>
</dbReference>
<dbReference type="AlphaFoldDB" id="A0AA88E699"/>
<evidence type="ECO:0000256" key="6">
    <source>
        <dbReference type="ARBA" id="ARBA00022679"/>
    </source>
</evidence>
<evidence type="ECO:0000313" key="25">
    <source>
        <dbReference type="Proteomes" id="UP001187192"/>
    </source>
</evidence>
<dbReference type="EMBL" id="BTGU01000613">
    <property type="protein sequence ID" value="GMN68433.1"/>
    <property type="molecule type" value="Genomic_DNA"/>
</dbReference>
<accession>A0AA88E699</accession>
<dbReference type="InterPro" id="IPR011009">
    <property type="entry name" value="Kinase-like_dom_sf"/>
</dbReference>
<evidence type="ECO:0000256" key="13">
    <source>
        <dbReference type="ARBA" id="ARBA00022989"/>
    </source>
</evidence>
<dbReference type="InterPro" id="IPR046959">
    <property type="entry name" value="PRK1-6/SRF4-like"/>
</dbReference>
<dbReference type="Proteomes" id="UP001187192">
    <property type="component" value="Unassembled WGS sequence"/>
</dbReference>
<dbReference type="EMBL" id="BTGU01000612">
    <property type="protein sequence ID" value="GMN68426.1"/>
    <property type="molecule type" value="Genomic_DNA"/>
</dbReference>
<comment type="caution">
    <text evidence="23">The sequence shown here is derived from an EMBL/GenBank/DDBJ whole genome shotgun (WGS) entry which is preliminary data.</text>
</comment>
<evidence type="ECO:0000259" key="20">
    <source>
        <dbReference type="PROSITE" id="PS50011"/>
    </source>
</evidence>
<comment type="similarity">
    <text evidence="2">Belongs to the protein kinase superfamily. Ser/Thr protein kinase family.</text>
</comment>
<evidence type="ECO:0000256" key="10">
    <source>
        <dbReference type="ARBA" id="ARBA00022741"/>
    </source>
</evidence>
<evidence type="ECO:0000313" key="21">
    <source>
        <dbReference type="EMBL" id="GMN68426.1"/>
    </source>
</evidence>
<evidence type="ECO:0000313" key="23">
    <source>
        <dbReference type="EMBL" id="GMN68438.1"/>
    </source>
</evidence>
<dbReference type="PANTHER" id="PTHR48007">
    <property type="entry name" value="LEUCINE-RICH REPEAT RECEPTOR-LIKE PROTEIN KINASE PXC1"/>
    <property type="match status" value="1"/>
</dbReference>
<evidence type="ECO:0000256" key="17">
    <source>
        <dbReference type="ARBA" id="ARBA00048679"/>
    </source>
</evidence>
<evidence type="ECO:0000256" key="11">
    <source>
        <dbReference type="ARBA" id="ARBA00022777"/>
    </source>
</evidence>
<evidence type="ECO:0000256" key="12">
    <source>
        <dbReference type="ARBA" id="ARBA00022840"/>
    </source>
</evidence>